<evidence type="ECO:0000256" key="4">
    <source>
        <dbReference type="ARBA" id="ARBA00022801"/>
    </source>
</evidence>
<dbReference type="PANTHER" id="PTHR30636:SF3">
    <property type="entry name" value="UPF0701 PROTEIN YICC"/>
    <property type="match status" value="1"/>
</dbReference>
<gene>
    <name evidence="8" type="ORF">H9710_06445</name>
</gene>
<feature type="domain" description="Endoribonuclease YicC-like N-terminal" evidence="6">
    <location>
        <begin position="2"/>
        <end position="156"/>
    </location>
</feature>
<dbReference type="Pfam" id="PF08340">
    <property type="entry name" value="YicC-like_C"/>
    <property type="match status" value="1"/>
</dbReference>
<dbReference type="GO" id="GO:0004521">
    <property type="term" value="F:RNA endonuclease activity"/>
    <property type="evidence" value="ECO:0007669"/>
    <property type="project" value="InterPro"/>
</dbReference>
<comment type="cofactor">
    <cofactor evidence="1">
        <name>a divalent metal cation</name>
        <dbReference type="ChEBI" id="CHEBI:60240"/>
    </cofactor>
</comment>
<dbReference type="EMBL" id="DWXG01000049">
    <property type="protein sequence ID" value="HJB98202.1"/>
    <property type="molecule type" value="Genomic_DNA"/>
</dbReference>
<comment type="similarity">
    <text evidence="5">Belongs to the YicC/YloC family.</text>
</comment>
<dbReference type="InterPro" id="IPR013527">
    <property type="entry name" value="YicC-like_N"/>
</dbReference>
<evidence type="ECO:0000256" key="3">
    <source>
        <dbReference type="ARBA" id="ARBA00022759"/>
    </source>
</evidence>
<dbReference type="NCBIfam" id="TIGR00255">
    <property type="entry name" value="YicC/YloC family endoribonuclease"/>
    <property type="match status" value="1"/>
</dbReference>
<evidence type="ECO:0000259" key="7">
    <source>
        <dbReference type="Pfam" id="PF08340"/>
    </source>
</evidence>
<dbReference type="Proteomes" id="UP000826793">
    <property type="component" value="Unassembled WGS sequence"/>
</dbReference>
<dbReference type="PANTHER" id="PTHR30636">
    <property type="entry name" value="UPF0701 PROTEIN YICC"/>
    <property type="match status" value="1"/>
</dbReference>
<evidence type="ECO:0000313" key="9">
    <source>
        <dbReference type="Proteomes" id="UP000826793"/>
    </source>
</evidence>
<dbReference type="InterPro" id="IPR005229">
    <property type="entry name" value="YicC/YloC-like"/>
</dbReference>
<evidence type="ECO:0000313" key="8">
    <source>
        <dbReference type="EMBL" id="HJB98202.1"/>
    </source>
</evidence>
<reference evidence="8" key="2">
    <citation type="submission" date="2021-04" db="EMBL/GenBank/DDBJ databases">
        <authorList>
            <person name="Gilroy R."/>
        </authorList>
    </citation>
    <scope>NUCLEOTIDE SEQUENCE</scope>
    <source>
        <strain evidence="8">CHK185-1770</strain>
    </source>
</reference>
<feature type="domain" description="Endoribonuclease YicC-like C-terminal" evidence="7">
    <location>
        <begin position="173"/>
        <end position="292"/>
    </location>
</feature>
<keyword evidence="4" id="KW-0378">Hydrolase</keyword>
<proteinExistence type="inferred from homology"/>
<evidence type="ECO:0000256" key="1">
    <source>
        <dbReference type="ARBA" id="ARBA00001968"/>
    </source>
</evidence>
<reference evidence="8" key="1">
    <citation type="journal article" date="2021" name="PeerJ">
        <title>Extensive microbial diversity within the chicken gut microbiome revealed by metagenomics and culture.</title>
        <authorList>
            <person name="Gilroy R."/>
            <person name="Ravi A."/>
            <person name="Getino M."/>
            <person name="Pursley I."/>
            <person name="Horton D.L."/>
            <person name="Alikhan N.F."/>
            <person name="Baker D."/>
            <person name="Gharbi K."/>
            <person name="Hall N."/>
            <person name="Watson M."/>
            <person name="Adriaenssens E.M."/>
            <person name="Foster-Nyarko E."/>
            <person name="Jarju S."/>
            <person name="Secka A."/>
            <person name="Antonio M."/>
            <person name="Oren A."/>
            <person name="Chaudhuri R.R."/>
            <person name="La Ragione R."/>
            <person name="Hildebrand F."/>
            <person name="Pallen M.J."/>
        </authorList>
    </citation>
    <scope>NUCLEOTIDE SEQUENCE</scope>
    <source>
        <strain evidence="8">CHK185-1770</strain>
    </source>
</reference>
<evidence type="ECO:0000256" key="5">
    <source>
        <dbReference type="ARBA" id="ARBA00035648"/>
    </source>
</evidence>
<dbReference type="Pfam" id="PF03755">
    <property type="entry name" value="YicC-like_N"/>
    <property type="match status" value="1"/>
</dbReference>
<accession>A0A9D2MVB9</accession>
<evidence type="ECO:0000256" key="2">
    <source>
        <dbReference type="ARBA" id="ARBA00022722"/>
    </source>
</evidence>
<keyword evidence="2" id="KW-0540">Nuclease</keyword>
<comment type="caution">
    <text evidence="8">The sequence shown here is derived from an EMBL/GenBank/DDBJ whole genome shotgun (WGS) entry which is preliminary data.</text>
</comment>
<dbReference type="AlphaFoldDB" id="A0A9D2MVB9"/>
<sequence length="292" mass="33594">MLRSMTGYGRGERTLGGRHIVFEIKSVNHKYFECNARITRGYLFLEDKLKAYVQSKISRGKVDVFLQIETLEETDVQVLVNHSLASAYVQAFQELKERYGLADEVSLPLLSKYTDIFSVHKAPEDEEAVWESVRQVADEAIASFLRMRETEGARLKEDILEKAEAIVSLVEQVEQITPETVDAYRERLRTKIEELLEDNRFDEQRLLTEVAIFADKVAVDEETVRLRSHFLQLRKLLESDGPVGRKIDFLVQEMNREANTIGSKSVNAKIAYLVVDIKALIEKIREQVQNVE</sequence>
<dbReference type="GO" id="GO:0016787">
    <property type="term" value="F:hydrolase activity"/>
    <property type="evidence" value="ECO:0007669"/>
    <property type="project" value="UniProtKB-KW"/>
</dbReference>
<keyword evidence="3" id="KW-0255">Endonuclease</keyword>
<organism evidence="8 9">
    <name type="scientific">Candidatus Acutalibacter pullicola</name>
    <dbReference type="NCBI Taxonomy" id="2838417"/>
    <lineage>
        <taxon>Bacteria</taxon>
        <taxon>Bacillati</taxon>
        <taxon>Bacillota</taxon>
        <taxon>Clostridia</taxon>
        <taxon>Eubacteriales</taxon>
        <taxon>Acutalibacteraceae</taxon>
        <taxon>Acutalibacter</taxon>
    </lineage>
</organism>
<evidence type="ECO:0000259" key="6">
    <source>
        <dbReference type="Pfam" id="PF03755"/>
    </source>
</evidence>
<protein>
    <submittedName>
        <fullName evidence="8">YicC family protein</fullName>
    </submittedName>
</protein>
<name>A0A9D2MVB9_9FIRM</name>
<dbReference type="InterPro" id="IPR013551">
    <property type="entry name" value="YicC-like_C"/>
</dbReference>